<keyword evidence="6" id="KW-0963">Cytoplasm</keyword>
<keyword evidence="6" id="KW-0694">RNA-binding</keyword>
<dbReference type="RefSeq" id="WP_265263140.1">
    <property type="nucleotide sequence ID" value="NZ_JAIHOM010000014.1"/>
</dbReference>
<keyword evidence="5 6" id="KW-0378">Hydrolase</keyword>
<keyword evidence="3 6" id="KW-0540">Nuclease</keyword>
<comment type="caution">
    <text evidence="8">The sequence shown here is derived from an EMBL/GenBank/DDBJ whole genome shotgun (WGS) entry which is preliminary data.</text>
</comment>
<dbReference type="SMART" id="SM00535">
    <property type="entry name" value="RIBOc"/>
    <property type="match status" value="1"/>
</dbReference>
<feature type="active site" evidence="6">
    <location>
        <position position="48"/>
    </location>
</feature>
<comment type="subcellular location">
    <subcellularLocation>
        <location evidence="6">Cytoplasm</location>
    </subcellularLocation>
</comment>
<protein>
    <recommendedName>
        <fullName evidence="6">Mini-ribonuclease 3</fullName>
        <shortName evidence="6">Mini-3</shortName>
        <shortName evidence="6">Mini-RNase 3</shortName>
        <ecNumber evidence="6">3.1.26.-</ecNumber>
    </recommendedName>
    <alternativeName>
        <fullName evidence="6">Mini-RNase III</fullName>
        <shortName evidence="6">Mini-III</shortName>
    </alternativeName>
</protein>
<dbReference type="InterPro" id="IPR000999">
    <property type="entry name" value="RNase_III_dom"/>
</dbReference>
<organism evidence="8 9">
    <name type="scientific">Spirulina subsalsa FACHB-351</name>
    <dbReference type="NCBI Taxonomy" id="234711"/>
    <lineage>
        <taxon>Bacteria</taxon>
        <taxon>Bacillati</taxon>
        <taxon>Cyanobacteriota</taxon>
        <taxon>Cyanophyceae</taxon>
        <taxon>Spirulinales</taxon>
        <taxon>Spirulinaceae</taxon>
        <taxon>Spirulina</taxon>
    </lineage>
</organism>
<dbReference type="Gene3D" id="1.10.1520.10">
    <property type="entry name" value="Ribonuclease III domain"/>
    <property type="match status" value="1"/>
</dbReference>
<keyword evidence="4 6" id="KW-0255">Endonuclease</keyword>
<dbReference type="PANTHER" id="PTHR34276">
    <property type="entry name" value="MINI-RIBONUCLEASE 3"/>
    <property type="match status" value="1"/>
</dbReference>
<keyword evidence="6" id="KW-0460">Magnesium</keyword>
<keyword evidence="1 6" id="KW-0690">Ribosome biogenesis</keyword>
<gene>
    <name evidence="6" type="primary">mrnC</name>
    <name evidence="8" type="ORF">K4A83_04070</name>
</gene>
<evidence type="ECO:0000256" key="3">
    <source>
        <dbReference type="ARBA" id="ARBA00022722"/>
    </source>
</evidence>
<dbReference type="InterPro" id="IPR036389">
    <property type="entry name" value="RNase_III_sf"/>
</dbReference>
<accession>A0ABT3L2Y9</accession>
<dbReference type="HAMAP" id="MF_01468">
    <property type="entry name" value="RNase_Mini_III"/>
    <property type="match status" value="1"/>
</dbReference>
<dbReference type="SUPFAM" id="SSF69065">
    <property type="entry name" value="RNase III domain-like"/>
    <property type="match status" value="1"/>
</dbReference>
<dbReference type="EMBL" id="JAIHOM010000014">
    <property type="protein sequence ID" value="MCW6035454.1"/>
    <property type="molecule type" value="Genomic_DNA"/>
</dbReference>
<sequence length="151" mass="17217">MIQPSPSSQSDPGSLLGEPWGEVDALTSSLEGQPVERLSPIALAYLGDAIYELYIRQYYLFPPRRIAQYHQLVVAQVRAERQATQLQLLLPQLTPEELTMVRRGRNATHRRPPRLAPEIYQQATSLETLVGYLYLTNPQRLHDLLVQLQLD</sequence>
<evidence type="ECO:0000256" key="1">
    <source>
        <dbReference type="ARBA" id="ARBA00022517"/>
    </source>
</evidence>
<dbReference type="PANTHER" id="PTHR34276:SF1">
    <property type="entry name" value="MINI-RIBONUCLEASE 3"/>
    <property type="match status" value="1"/>
</dbReference>
<keyword evidence="9" id="KW-1185">Reference proteome</keyword>
<dbReference type="Proteomes" id="UP001526426">
    <property type="component" value="Unassembled WGS sequence"/>
</dbReference>
<evidence type="ECO:0000256" key="6">
    <source>
        <dbReference type="HAMAP-Rule" id="MF_01468"/>
    </source>
</evidence>
<dbReference type="Pfam" id="PF00636">
    <property type="entry name" value="Ribonuclease_3"/>
    <property type="match status" value="1"/>
</dbReference>
<evidence type="ECO:0000256" key="5">
    <source>
        <dbReference type="ARBA" id="ARBA00022801"/>
    </source>
</evidence>
<evidence type="ECO:0000256" key="2">
    <source>
        <dbReference type="ARBA" id="ARBA00022552"/>
    </source>
</evidence>
<keyword evidence="6" id="KW-0699">rRNA-binding</keyword>
<dbReference type="EC" id="3.1.26.-" evidence="6"/>
<evidence type="ECO:0000313" key="9">
    <source>
        <dbReference type="Proteomes" id="UP001526426"/>
    </source>
</evidence>
<keyword evidence="2 6" id="KW-0698">rRNA processing</keyword>
<evidence type="ECO:0000256" key="4">
    <source>
        <dbReference type="ARBA" id="ARBA00022759"/>
    </source>
</evidence>
<name>A0ABT3L2Y9_9CYAN</name>
<comment type="similarity">
    <text evidence="6">Belongs to the MrnC RNase family.</text>
</comment>
<reference evidence="8 9" key="1">
    <citation type="submission" date="2021-08" db="EMBL/GenBank/DDBJ databases">
        <title>Draft genome sequence of Spirulina subsalsa with high tolerance to salinity and hype-accumulation of phycocyanin.</title>
        <authorList>
            <person name="Pei H."/>
            <person name="Jiang L."/>
        </authorList>
    </citation>
    <scope>NUCLEOTIDE SEQUENCE [LARGE SCALE GENOMIC DNA]</scope>
    <source>
        <strain evidence="8 9">FACHB-351</strain>
    </source>
</reference>
<evidence type="ECO:0000313" key="8">
    <source>
        <dbReference type="EMBL" id="MCW6035454.1"/>
    </source>
</evidence>
<dbReference type="InterPro" id="IPR008226">
    <property type="entry name" value="Mini3_fam"/>
</dbReference>
<comment type="cofactor">
    <cofactor evidence="6">
        <name>Mg(2+)</name>
        <dbReference type="ChEBI" id="CHEBI:18420"/>
    </cofactor>
</comment>
<comment type="function">
    <text evidence="6">Involved in correct processing of both the 5' and 3' ends of 23S rRNA precursor. Processes 30S rRNA precursor transcript even in absence of ribonuclease 3 (Rnc); Rnc processes 30S rRNA into smaller rRNA precursors.</text>
</comment>
<feature type="domain" description="RNase III" evidence="7">
    <location>
        <begin position="23"/>
        <end position="150"/>
    </location>
</feature>
<comment type="subunit">
    <text evidence="6">Homodimer.</text>
</comment>
<evidence type="ECO:0000259" key="7">
    <source>
        <dbReference type="SMART" id="SM00535"/>
    </source>
</evidence>
<proteinExistence type="inferred from homology"/>